<protein>
    <submittedName>
        <fullName evidence="1">Uncharacterized protein</fullName>
    </submittedName>
</protein>
<proteinExistence type="predicted"/>
<evidence type="ECO:0000313" key="2">
    <source>
        <dbReference type="Proteomes" id="UP001500751"/>
    </source>
</evidence>
<sequence length="92" mass="9426">MTAFPPPPNGSVPPPRPCDAPGCTEPAVLQWARLASPVELSNLTVPAGETNVRLAVFGCTTHALGLEPAALLHEATCPWPSPCTCTGAVVPT</sequence>
<dbReference type="Proteomes" id="UP001500751">
    <property type="component" value="Unassembled WGS sequence"/>
</dbReference>
<reference evidence="2" key="1">
    <citation type="journal article" date="2019" name="Int. J. Syst. Evol. Microbiol.">
        <title>The Global Catalogue of Microorganisms (GCM) 10K type strain sequencing project: providing services to taxonomists for standard genome sequencing and annotation.</title>
        <authorList>
            <consortium name="The Broad Institute Genomics Platform"/>
            <consortium name="The Broad Institute Genome Sequencing Center for Infectious Disease"/>
            <person name="Wu L."/>
            <person name="Ma J."/>
        </authorList>
    </citation>
    <scope>NUCLEOTIDE SEQUENCE [LARGE SCALE GENOMIC DNA]</scope>
    <source>
        <strain evidence="2">JCM 16014</strain>
    </source>
</reference>
<accession>A0ABP5FB14</accession>
<keyword evidence="2" id="KW-1185">Reference proteome</keyword>
<comment type="caution">
    <text evidence="1">The sequence shown here is derived from an EMBL/GenBank/DDBJ whole genome shotgun (WGS) entry which is preliminary data.</text>
</comment>
<dbReference type="EMBL" id="BAAAQN010000006">
    <property type="protein sequence ID" value="GAA2018993.1"/>
    <property type="molecule type" value="Genomic_DNA"/>
</dbReference>
<gene>
    <name evidence="1" type="ORF">GCM10009839_14130</name>
</gene>
<name>A0ABP5FB14_9ACTN</name>
<organism evidence="1 2">
    <name type="scientific">Catenulispora yoronensis</name>
    <dbReference type="NCBI Taxonomy" id="450799"/>
    <lineage>
        <taxon>Bacteria</taxon>
        <taxon>Bacillati</taxon>
        <taxon>Actinomycetota</taxon>
        <taxon>Actinomycetes</taxon>
        <taxon>Catenulisporales</taxon>
        <taxon>Catenulisporaceae</taxon>
        <taxon>Catenulispora</taxon>
    </lineage>
</organism>
<evidence type="ECO:0000313" key="1">
    <source>
        <dbReference type="EMBL" id="GAA2018993.1"/>
    </source>
</evidence>